<dbReference type="STRING" id="101091.A0A1C7NCT6"/>
<comment type="caution">
    <text evidence="2">The sequence shown here is derived from an EMBL/GenBank/DDBJ whole genome shotgun (WGS) entry which is preliminary data.</text>
</comment>
<evidence type="ECO:0000313" key="2">
    <source>
        <dbReference type="EMBL" id="OBZ86901.1"/>
    </source>
</evidence>
<evidence type="ECO:0000256" key="1">
    <source>
        <dbReference type="SAM" id="SignalP"/>
    </source>
</evidence>
<accession>A0A1C7NCT6</accession>
<dbReference type="AlphaFoldDB" id="A0A1C7NCT6"/>
<proteinExistence type="predicted"/>
<keyword evidence="3" id="KW-1185">Reference proteome</keyword>
<sequence>MLVYYFVLLYCFCCGCHAVAVTHVKAPQTAFYLQQTQPFEVNSDFSSEEYILYTEVVQHYENLVDTTLNSQSEELFLYLIYMPTESKCQLLKAQVQFLGIDQPMSRSQLLKIPTIISKHVQSMNTHIYESIDPIIQRHWKTLWENRLLEPSRAEAELSRLLSSLNSILAIQLVEQMDAYQLVERVQQDIRMMIQGAEVESMSHKWLSWLSHPLLVVSRSYQAQNKPRVHQEVDFLRQHLTDLRVQLLMELHLQFVDLFSRMKVDVIEQLNEYYNELEL</sequence>
<gene>
    <name evidence="2" type="ORF">A0J61_05051</name>
</gene>
<protein>
    <submittedName>
        <fullName evidence="2">Uncharacterized protein</fullName>
    </submittedName>
</protein>
<organism evidence="2 3">
    <name type="scientific">Choanephora cucurbitarum</name>
    <dbReference type="NCBI Taxonomy" id="101091"/>
    <lineage>
        <taxon>Eukaryota</taxon>
        <taxon>Fungi</taxon>
        <taxon>Fungi incertae sedis</taxon>
        <taxon>Mucoromycota</taxon>
        <taxon>Mucoromycotina</taxon>
        <taxon>Mucoromycetes</taxon>
        <taxon>Mucorales</taxon>
        <taxon>Mucorineae</taxon>
        <taxon>Choanephoraceae</taxon>
        <taxon>Choanephoroideae</taxon>
        <taxon>Choanephora</taxon>
    </lineage>
</organism>
<dbReference type="EMBL" id="LUGH01000262">
    <property type="protein sequence ID" value="OBZ86901.1"/>
    <property type="molecule type" value="Genomic_DNA"/>
</dbReference>
<keyword evidence="1" id="KW-0732">Signal</keyword>
<reference evidence="2 3" key="1">
    <citation type="submission" date="2016-03" db="EMBL/GenBank/DDBJ databases">
        <title>Choanephora cucurbitarum.</title>
        <authorList>
            <person name="Min B."/>
            <person name="Park H."/>
            <person name="Park J.-H."/>
            <person name="Shin H.-D."/>
            <person name="Choi I.-G."/>
        </authorList>
    </citation>
    <scope>NUCLEOTIDE SEQUENCE [LARGE SCALE GENOMIC DNA]</scope>
    <source>
        <strain evidence="2 3">KUS-F28377</strain>
    </source>
</reference>
<dbReference type="OrthoDB" id="2250996at2759"/>
<dbReference type="InParanoid" id="A0A1C7NCT6"/>
<feature type="signal peptide" evidence="1">
    <location>
        <begin position="1"/>
        <end position="18"/>
    </location>
</feature>
<feature type="chain" id="PRO_5008889626" evidence="1">
    <location>
        <begin position="19"/>
        <end position="278"/>
    </location>
</feature>
<dbReference type="Proteomes" id="UP000093000">
    <property type="component" value="Unassembled WGS sequence"/>
</dbReference>
<evidence type="ECO:0000313" key="3">
    <source>
        <dbReference type="Proteomes" id="UP000093000"/>
    </source>
</evidence>
<name>A0A1C7NCT6_9FUNG</name>